<organism evidence="2 3">
    <name type="scientific">Tanacetum coccineum</name>
    <dbReference type="NCBI Taxonomy" id="301880"/>
    <lineage>
        <taxon>Eukaryota</taxon>
        <taxon>Viridiplantae</taxon>
        <taxon>Streptophyta</taxon>
        <taxon>Embryophyta</taxon>
        <taxon>Tracheophyta</taxon>
        <taxon>Spermatophyta</taxon>
        <taxon>Magnoliopsida</taxon>
        <taxon>eudicotyledons</taxon>
        <taxon>Gunneridae</taxon>
        <taxon>Pentapetalae</taxon>
        <taxon>asterids</taxon>
        <taxon>campanulids</taxon>
        <taxon>Asterales</taxon>
        <taxon>Asteraceae</taxon>
        <taxon>Asteroideae</taxon>
        <taxon>Anthemideae</taxon>
        <taxon>Anthemidinae</taxon>
        <taxon>Tanacetum</taxon>
    </lineage>
</organism>
<evidence type="ECO:0000313" key="2">
    <source>
        <dbReference type="EMBL" id="GJT59698.1"/>
    </source>
</evidence>
<evidence type="ECO:0000313" key="3">
    <source>
        <dbReference type="Proteomes" id="UP001151760"/>
    </source>
</evidence>
<gene>
    <name evidence="2" type="ORF">Tco_1003231</name>
</gene>
<dbReference type="Pfam" id="PF07727">
    <property type="entry name" value="RVT_2"/>
    <property type="match status" value="1"/>
</dbReference>
<dbReference type="EMBL" id="BQNB010017131">
    <property type="protein sequence ID" value="GJT59698.1"/>
    <property type="molecule type" value="Genomic_DNA"/>
</dbReference>
<keyword evidence="3" id="KW-1185">Reference proteome</keyword>
<dbReference type="Proteomes" id="UP001151760">
    <property type="component" value="Unassembled WGS sequence"/>
</dbReference>
<feature type="domain" description="Reverse transcriptase Ty1/copia-type" evidence="1">
    <location>
        <begin position="2"/>
        <end position="75"/>
    </location>
</feature>
<reference evidence="2" key="2">
    <citation type="submission" date="2022-01" db="EMBL/GenBank/DDBJ databases">
        <authorList>
            <person name="Yamashiro T."/>
            <person name="Shiraishi A."/>
            <person name="Satake H."/>
            <person name="Nakayama K."/>
        </authorList>
    </citation>
    <scope>NUCLEOTIDE SEQUENCE</scope>
</reference>
<name>A0ABQ5F8H1_9ASTR</name>
<accession>A0ABQ5F8H1</accession>
<protein>
    <submittedName>
        <fullName evidence="2">Ribonuclease H-like domain-containing protein</fullName>
    </submittedName>
</protein>
<dbReference type="InterPro" id="IPR013103">
    <property type="entry name" value="RVT_2"/>
</dbReference>
<sequence>MVFKHKFHADGTLNRYKARLVANGSSQQLGVDLDETFSPVVKPATIRTVLSLAVSRKCLIHQLDIKNSFLNSDLLDCYNDVDLAGCPSIRRSTSDEKHIEIDIHFICDMVTAGQVRVLHVPSRYQLADVFTKGLPSALFEEFRSILSVHLPLAPTARTY</sequence>
<evidence type="ECO:0000259" key="1">
    <source>
        <dbReference type="Pfam" id="PF07727"/>
    </source>
</evidence>
<reference evidence="2" key="1">
    <citation type="journal article" date="2022" name="Int. J. Mol. Sci.">
        <title>Draft Genome of Tanacetum Coccineum: Genomic Comparison of Closely Related Tanacetum-Family Plants.</title>
        <authorList>
            <person name="Yamashiro T."/>
            <person name="Shiraishi A."/>
            <person name="Nakayama K."/>
            <person name="Satake H."/>
        </authorList>
    </citation>
    <scope>NUCLEOTIDE SEQUENCE</scope>
</reference>
<proteinExistence type="predicted"/>
<comment type="caution">
    <text evidence="2">The sequence shown here is derived from an EMBL/GenBank/DDBJ whole genome shotgun (WGS) entry which is preliminary data.</text>
</comment>